<dbReference type="InParanoid" id="E0VK16"/>
<dbReference type="GeneID" id="8235193"/>
<keyword evidence="4" id="KW-1185">Reference proteome</keyword>
<feature type="region of interest" description="Disordered" evidence="1">
    <location>
        <begin position="487"/>
        <end position="536"/>
    </location>
</feature>
<dbReference type="OrthoDB" id="10258692at2759"/>
<sequence>MVDSLSSSRIIDHQGRVSNNEVGGRIVAEQQQRLGDQQRLARQNHERERFAQEQRFQAAAREREQMQMQQQLQMQRQQARMEYESRQQRLEQQARIDYENKSRMEQIRNENARLEQQQQQQQTRLDYEKQRHQHHLAAFIDAQQRASSEREREERDRERERERDREATRILVGGFQRDRISRPNNDSPSHTRPSNAGSQSSRGDDSTMTAASLIDAIITHQINQSSSDSGNPNSQSQTSTRPGDRLFQGFHRDGPSQHVETNGKVSPMKRVPSPAEREPSGKPLTLGEHIESIITKDFTRSSYPLQYHVPSEGIPIADQHNWKLRRSGVPPKESEPPRENPPDKGDERQIIRIAQSQAGASKPFHEPVSPPEQWGGRYYPDKPSHLSPLDYVKNRIVEVMRTSEDKESEEKTSGVGVGTMGKDRSDSPGDMVIDEAKQDDINKLVVYNTSSVTVSSSSSSSSSSSPFVPPTSSTYAYPFSALSVHAMTAASAKSPTPSKPVVSTPTTVNKDDNTSQRSSEPAPLLSAQYEPLSDED</sequence>
<reference evidence="2" key="2">
    <citation type="submission" date="2007-04" db="EMBL/GenBank/DDBJ databases">
        <title>The genome of the human body louse.</title>
        <authorList>
            <consortium name="The Human Body Louse Genome Consortium"/>
            <person name="Kirkness E."/>
            <person name="Walenz B."/>
            <person name="Hass B."/>
            <person name="Bruggner R."/>
            <person name="Strausberg R."/>
        </authorList>
    </citation>
    <scope>NUCLEOTIDE SEQUENCE</scope>
    <source>
        <strain evidence="2">USDA</strain>
    </source>
</reference>
<reference evidence="2" key="1">
    <citation type="submission" date="2007-04" db="EMBL/GenBank/DDBJ databases">
        <title>Annotation of Pediculus humanus corporis strain USDA.</title>
        <authorList>
            <person name="Kirkness E."/>
            <person name="Hannick L."/>
            <person name="Hass B."/>
            <person name="Bruggner R."/>
            <person name="Lawson D."/>
            <person name="Bidwell S."/>
            <person name="Joardar V."/>
            <person name="Caler E."/>
            <person name="Walenz B."/>
            <person name="Inman J."/>
            <person name="Schobel S."/>
            <person name="Galinsky K."/>
            <person name="Amedeo P."/>
            <person name="Strausberg R."/>
        </authorList>
    </citation>
    <scope>NUCLEOTIDE SEQUENCE</scope>
    <source>
        <strain evidence="2">USDA</strain>
    </source>
</reference>
<feature type="compositionally biased region" description="Basic and acidic residues" evidence="1">
    <location>
        <begin position="79"/>
        <end position="88"/>
    </location>
</feature>
<evidence type="ECO:0000313" key="2">
    <source>
        <dbReference type="EMBL" id="EEB13722.1"/>
    </source>
</evidence>
<reference evidence="3" key="3">
    <citation type="submission" date="2020-05" db="UniProtKB">
        <authorList>
            <consortium name="EnsemblMetazoa"/>
        </authorList>
    </citation>
    <scope>IDENTIFICATION</scope>
    <source>
        <strain evidence="3">USDA</strain>
    </source>
</reference>
<dbReference type="RefSeq" id="XP_002426460.1">
    <property type="nucleotide sequence ID" value="XM_002426415.1"/>
</dbReference>
<dbReference type="STRING" id="121224.E0VK16"/>
<dbReference type="VEuPathDB" id="VectorBase:PHUM254220"/>
<dbReference type="EMBL" id="DS235237">
    <property type="protein sequence ID" value="EEB13722.1"/>
    <property type="molecule type" value="Genomic_DNA"/>
</dbReference>
<evidence type="ECO:0000313" key="4">
    <source>
        <dbReference type="Proteomes" id="UP000009046"/>
    </source>
</evidence>
<feature type="region of interest" description="Disordered" evidence="1">
    <location>
        <begin position="326"/>
        <end position="387"/>
    </location>
</feature>
<feature type="region of interest" description="Disordered" evidence="1">
    <location>
        <begin position="59"/>
        <end position="88"/>
    </location>
</feature>
<feature type="compositionally biased region" description="Low complexity" evidence="1">
    <location>
        <begin position="488"/>
        <end position="508"/>
    </location>
</feature>
<feature type="compositionally biased region" description="Basic and acidic residues" evidence="1">
    <location>
        <begin position="147"/>
        <end position="168"/>
    </location>
</feature>
<name>E0VK16_PEDHC</name>
<feature type="compositionally biased region" description="Basic and acidic residues" evidence="1">
    <location>
        <begin position="402"/>
        <end position="412"/>
    </location>
</feature>
<feature type="compositionally biased region" description="Basic and acidic residues" evidence="1">
    <location>
        <begin position="332"/>
        <end position="350"/>
    </location>
</feature>
<proteinExistence type="predicted"/>
<feature type="compositionally biased region" description="Low complexity" evidence="1">
    <location>
        <begin position="66"/>
        <end position="78"/>
    </location>
</feature>
<dbReference type="EMBL" id="AAZO01002949">
    <property type="status" value="NOT_ANNOTATED_CDS"/>
    <property type="molecule type" value="Genomic_DNA"/>
</dbReference>
<organism>
    <name type="scientific">Pediculus humanus subsp. corporis</name>
    <name type="common">Body louse</name>
    <dbReference type="NCBI Taxonomy" id="121224"/>
    <lineage>
        <taxon>Eukaryota</taxon>
        <taxon>Metazoa</taxon>
        <taxon>Ecdysozoa</taxon>
        <taxon>Arthropoda</taxon>
        <taxon>Hexapoda</taxon>
        <taxon>Insecta</taxon>
        <taxon>Pterygota</taxon>
        <taxon>Neoptera</taxon>
        <taxon>Paraneoptera</taxon>
        <taxon>Psocodea</taxon>
        <taxon>Troctomorpha</taxon>
        <taxon>Phthiraptera</taxon>
        <taxon>Anoplura</taxon>
        <taxon>Pediculidae</taxon>
        <taxon>Pediculus</taxon>
    </lineage>
</organism>
<dbReference type="CTD" id="8235193"/>
<protein>
    <submittedName>
        <fullName evidence="2 3">Uncharacterized protein</fullName>
    </submittedName>
</protein>
<dbReference type="KEGG" id="phu:Phum_PHUM254220"/>
<evidence type="ECO:0000256" key="1">
    <source>
        <dbReference type="SAM" id="MobiDB-lite"/>
    </source>
</evidence>
<feature type="region of interest" description="Disordered" evidence="1">
    <location>
        <begin position="402"/>
        <end position="440"/>
    </location>
</feature>
<feature type="compositionally biased region" description="Polar residues" evidence="1">
    <location>
        <begin position="182"/>
        <end position="207"/>
    </location>
</feature>
<dbReference type="Proteomes" id="UP000009046">
    <property type="component" value="Unassembled WGS sequence"/>
</dbReference>
<dbReference type="eggNOG" id="KOG1878">
    <property type="taxonomic scope" value="Eukaryota"/>
</dbReference>
<dbReference type="AlphaFoldDB" id="E0VK16"/>
<feature type="compositionally biased region" description="Low complexity" evidence="1">
    <location>
        <begin position="223"/>
        <end position="237"/>
    </location>
</feature>
<dbReference type="HOGENOM" id="CLU_508361_0_0_1"/>
<gene>
    <name evidence="3" type="primary">8235193</name>
    <name evidence="2" type="ORF">Phum_PHUM254220</name>
</gene>
<feature type="region of interest" description="Disordered" evidence="1">
    <location>
        <begin position="140"/>
        <end position="207"/>
    </location>
</feature>
<evidence type="ECO:0000313" key="3">
    <source>
        <dbReference type="EnsemblMetazoa" id="PHUM254220-PA"/>
    </source>
</evidence>
<dbReference type="EnsemblMetazoa" id="PHUM254220-RA">
    <property type="protein sequence ID" value="PHUM254220-PA"/>
    <property type="gene ID" value="PHUM254220"/>
</dbReference>
<accession>E0VK16</accession>
<feature type="region of interest" description="Disordered" evidence="1">
    <location>
        <begin position="223"/>
        <end position="286"/>
    </location>
</feature>